<proteinExistence type="predicted"/>
<evidence type="ECO:0000313" key="3">
    <source>
        <dbReference type="Proteomes" id="UP000823772"/>
    </source>
</evidence>
<evidence type="ECO:0000313" key="2">
    <source>
        <dbReference type="EMBL" id="MBO8482416.1"/>
    </source>
</evidence>
<dbReference type="Pfam" id="PF00196">
    <property type="entry name" value="GerE"/>
    <property type="match status" value="1"/>
</dbReference>
<reference evidence="2" key="1">
    <citation type="submission" date="2020-10" db="EMBL/GenBank/DDBJ databases">
        <authorList>
            <person name="Gilroy R."/>
        </authorList>
    </citation>
    <scope>NUCLEOTIDE SEQUENCE</scope>
    <source>
        <strain evidence="2">B3-2255</strain>
    </source>
</reference>
<organism evidence="2 3">
    <name type="scientific">Candidatus Merdivivens faecigallinarum</name>
    <dbReference type="NCBI Taxonomy" id="2840871"/>
    <lineage>
        <taxon>Bacteria</taxon>
        <taxon>Pseudomonadati</taxon>
        <taxon>Bacteroidota</taxon>
        <taxon>Bacteroidia</taxon>
        <taxon>Bacteroidales</taxon>
        <taxon>Muribaculaceae</taxon>
        <taxon>Muribaculaceae incertae sedis</taxon>
        <taxon>Candidatus Merdivivens</taxon>
    </lineage>
</organism>
<dbReference type="InterPro" id="IPR016032">
    <property type="entry name" value="Sig_transdc_resp-reg_C-effctor"/>
</dbReference>
<dbReference type="AlphaFoldDB" id="A0A9D9NQU3"/>
<reference evidence="2" key="2">
    <citation type="journal article" date="2021" name="PeerJ">
        <title>Extensive microbial diversity within the chicken gut microbiome revealed by metagenomics and culture.</title>
        <authorList>
            <person name="Gilroy R."/>
            <person name="Ravi A."/>
            <person name="Getino M."/>
            <person name="Pursley I."/>
            <person name="Horton D.L."/>
            <person name="Alikhan N.F."/>
            <person name="Baker D."/>
            <person name="Gharbi K."/>
            <person name="Hall N."/>
            <person name="Watson M."/>
            <person name="Adriaenssens E.M."/>
            <person name="Foster-Nyarko E."/>
            <person name="Jarju S."/>
            <person name="Secka A."/>
            <person name="Antonio M."/>
            <person name="Oren A."/>
            <person name="Chaudhuri R.R."/>
            <person name="La Ragione R."/>
            <person name="Hildebrand F."/>
            <person name="Pallen M.J."/>
        </authorList>
    </citation>
    <scope>NUCLEOTIDE SEQUENCE</scope>
    <source>
        <strain evidence="2">B3-2255</strain>
    </source>
</reference>
<dbReference type="Gene3D" id="1.10.10.10">
    <property type="entry name" value="Winged helix-like DNA-binding domain superfamily/Winged helix DNA-binding domain"/>
    <property type="match status" value="1"/>
</dbReference>
<sequence length="124" mass="14227">MRVNHQLVPLLIDDMERAALFLGAFFPGSNRQGNMLVLRNVKQGKCWVYNKTENCLEHLSEIRLSQMEKLTMLYISSGMTSDMMSRVMNKSVDTINGYRKSVIAKFGVQNIHEAFTMAMIHKLL</sequence>
<evidence type="ECO:0000259" key="1">
    <source>
        <dbReference type="SMART" id="SM00421"/>
    </source>
</evidence>
<comment type="caution">
    <text evidence="2">The sequence shown here is derived from an EMBL/GenBank/DDBJ whole genome shotgun (WGS) entry which is preliminary data.</text>
</comment>
<dbReference type="Proteomes" id="UP000823772">
    <property type="component" value="Unassembled WGS sequence"/>
</dbReference>
<accession>A0A9D9NQU3</accession>
<dbReference type="SMART" id="SM00421">
    <property type="entry name" value="HTH_LUXR"/>
    <property type="match status" value="1"/>
</dbReference>
<feature type="domain" description="HTH luxR-type" evidence="1">
    <location>
        <begin position="61"/>
        <end position="118"/>
    </location>
</feature>
<name>A0A9D9NQU3_9BACT</name>
<dbReference type="GO" id="GO:0003677">
    <property type="term" value="F:DNA binding"/>
    <property type="evidence" value="ECO:0007669"/>
    <property type="project" value="InterPro"/>
</dbReference>
<dbReference type="GO" id="GO:0006355">
    <property type="term" value="P:regulation of DNA-templated transcription"/>
    <property type="evidence" value="ECO:0007669"/>
    <property type="project" value="InterPro"/>
</dbReference>
<dbReference type="SUPFAM" id="SSF46894">
    <property type="entry name" value="C-terminal effector domain of the bipartite response regulators"/>
    <property type="match status" value="1"/>
</dbReference>
<gene>
    <name evidence="2" type="ORF">IAC87_07745</name>
</gene>
<dbReference type="InterPro" id="IPR000792">
    <property type="entry name" value="Tscrpt_reg_LuxR_C"/>
</dbReference>
<protein>
    <recommendedName>
        <fullName evidence="1">HTH luxR-type domain-containing protein</fullName>
    </recommendedName>
</protein>
<dbReference type="EMBL" id="JADILY010000162">
    <property type="protein sequence ID" value="MBO8482416.1"/>
    <property type="molecule type" value="Genomic_DNA"/>
</dbReference>
<dbReference type="InterPro" id="IPR036388">
    <property type="entry name" value="WH-like_DNA-bd_sf"/>
</dbReference>